<dbReference type="EMBL" id="LS974624">
    <property type="protein sequence ID" value="CAG7898272.1"/>
    <property type="molecule type" value="Genomic_DNA"/>
</dbReference>
<name>A0A8D9M5F9_BRACM</name>
<accession>A0A8D9M5F9</accession>
<evidence type="ECO:0000313" key="1">
    <source>
        <dbReference type="EMBL" id="CAG7898272.1"/>
    </source>
</evidence>
<proteinExistence type="predicted"/>
<protein>
    <submittedName>
        <fullName evidence="1">Uncharacterized protein</fullName>
    </submittedName>
</protein>
<dbReference type="Proteomes" id="UP000694005">
    <property type="component" value="Chromosome A08"/>
</dbReference>
<dbReference type="AlphaFoldDB" id="A0A8D9M5F9"/>
<reference evidence="1 2" key="1">
    <citation type="submission" date="2021-07" db="EMBL/GenBank/DDBJ databases">
        <authorList>
            <consortium name="Genoscope - CEA"/>
            <person name="William W."/>
        </authorList>
    </citation>
    <scope>NUCLEOTIDE SEQUENCE [LARGE SCALE GENOMIC DNA]</scope>
</reference>
<gene>
    <name evidence="1" type="ORF">BRAPAZ1V2_A08P19380.2</name>
</gene>
<sequence>MVSLIRDRYPFYKENVHRKSYKGRCRADERGGRCCSPSKEEKKEEKHSCLSLLFNNIICEIVG</sequence>
<organism evidence="1 2">
    <name type="scientific">Brassica campestris</name>
    <name type="common">Field mustard</name>
    <dbReference type="NCBI Taxonomy" id="3711"/>
    <lineage>
        <taxon>Eukaryota</taxon>
        <taxon>Viridiplantae</taxon>
        <taxon>Streptophyta</taxon>
        <taxon>Embryophyta</taxon>
        <taxon>Tracheophyta</taxon>
        <taxon>Spermatophyta</taxon>
        <taxon>Magnoliopsida</taxon>
        <taxon>eudicotyledons</taxon>
        <taxon>Gunneridae</taxon>
        <taxon>Pentapetalae</taxon>
        <taxon>rosids</taxon>
        <taxon>malvids</taxon>
        <taxon>Brassicales</taxon>
        <taxon>Brassicaceae</taxon>
        <taxon>Brassiceae</taxon>
        <taxon>Brassica</taxon>
    </lineage>
</organism>
<dbReference type="Gramene" id="A08p19380.2_BraZ1">
    <property type="protein sequence ID" value="A08p19380.2_BraZ1.CDS.1"/>
    <property type="gene ID" value="A08g19380.2_BraZ1"/>
</dbReference>
<evidence type="ECO:0000313" key="2">
    <source>
        <dbReference type="Proteomes" id="UP000694005"/>
    </source>
</evidence>